<sequence length="862" mass="97409">MINKSKSQHQIRESSSISYSIKYKMVAASFWVILYICASNASPITTISILKTIMSLSTTQQLYDGETLVSKNQRFELGFFCPSNPCKDVKFLGIWYKNIAPLTVVWVANRRRPAKRPSTGVHFVLNDYGVLIIQDASKRVIWKQAASKGYSHSTGYKPILQLLDSGNLVIRDCNNTSCGDYIWESFNFPGDTLLPGMELSLGYGSRLRYNAITSWRKKDDPSDGDFRFGFDRLVDAPQLVLTKENGVRLSRWGPWDGQKFSGMNSLKDNPVLSATLRFDDDEVSFKFASLNESMLLRFVLSPLGSLEFLWWKSKNDGWLTILTLNKDNCDRIGSCGSYGICYSDDPSCRCLEQGFMAISSVDWCGFECSSGCKRKHDLNCSIGDGFLKYEQMKLPDNSTVWGALSNKECETKCAKECNCMAYTSLNMYGNGSICVAWFDDLNDLRVIHVGGNDLYIRMSRIELDSIMHKKRKKVALLVAIVCLSATSVMLLLAAIIRFVCMLKKSKTRALVQEHGPLTELISQDEDSDCHFFDLDEIATATNNWSSSNEIGEGGFGRVYKGLLARGEEVAVKRLAESSWQGIREFKNEVTLIARLQHRNLVKLLGFCIAGNERILVYEYLPNHSLDQIIFDQVKKRLLMWDDRFKIIKGVAKGLLYLHDDSRLRIIHRDLKASNILLDKEMNPKISDFGLARILASEKEETTNRVIGTHGYMPPEYIMNGHFSTKSDVYSFGVLVLEIISGKKNWGFHHPDHNLNLLGHAWKLWTAGKPQELMDPVLVESIIQDEMIKCIHVGLLCVQKQPEDRPTMSEVVNMQQGDNFVSVQQPDEPGFYTGRSLIGIGFSTIERELDSVNEVTMTTLTGR</sequence>
<keyword evidence="7 16" id="KW-0547">Nucleotide-binding</keyword>
<evidence type="ECO:0000259" key="21">
    <source>
        <dbReference type="PROSITE" id="PS50948"/>
    </source>
</evidence>
<dbReference type="Gene3D" id="1.10.510.10">
    <property type="entry name" value="Transferase(Phosphotransferase) domain 1"/>
    <property type="match status" value="1"/>
</dbReference>
<evidence type="ECO:0000256" key="4">
    <source>
        <dbReference type="ARBA" id="ARBA00022679"/>
    </source>
</evidence>
<dbReference type="PROSITE" id="PS50927">
    <property type="entry name" value="BULB_LECTIN"/>
    <property type="match status" value="1"/>
</dbReference>
<gene>
    <name evidence="22" type="ORF">E3N88_16870</name>
</gene>
<evidence type="ECO:0000256" key="1">
    <source>
        <dbReference type="ARBA" id="ARBA00004251"/>
    </source>
</evidence>
<dbReference type="InterPro" id="IPR017441">
    <property type="entry name" value="Protein_kinase_ATP_BS"/>
</dbReference>
<evidence type="ECO:0000256" key="2">
    <source>
        <dbReference type="ARBA" id="ARBA00022475"/>
    </source>
</evidence>
<evidence type="ECO:0000256" key="14">
    <source>
        <dbReference type="ARBA" id="ARBA00047899"/>
    </source>
</evidence>
<dbReference type="SUPFAM" id="SSF56112">
    <property type="entry name" value="Protein kinase-like (PK-like)"/>
    <property type="match status" value="1"/>
</dbReference>
<dbReference type="InterPro" id="IPR000858">
    <property type="entry name" value="S_locus_glycoprot_dom"/>
</dbReference>
<dbReference type="PANTHER" id="PTHR27002:SF616">
    <property type="entry name" value="RECEPTOR-LIKE SERINE_THREONINE-PROTEIN KINASE"/>
    <property type="match status" value="1"/>
</dbReference>
<dbReference type="CDD" id="cd01098">
    <property type="entry name" value="PAN_AP_plant"/>
    <property type="match status" value="1"/>
</dbReference>
<dbReference type="SMART" id="SM00108">
    <property type="entry name" value="B_lectin"/>
    <property type="match status" value="1"/>
</dbReference>
<dbReference type="Pfam" id="PF00954">
    <property type="entry name" value="S_locus_glycop"/>
    <property type="match status" value="1"/>
</dbReference>
<evidence type="ECO:0000256" key="3">
    <source>
        <dbReference type="ARBA" id="ARBA00022527"/>
    </source>
</evidence>
<feature type="domain" description="Bulb-type lectin" evidence="20">
    <location>
        <begin position="53"/>
        <end position="183"/>
    </location>
</feature>
<dbReference type="OrthoDB" id="785331at2759"/>
<dbReference type="PROSITE" id="PS00108">
    <property type="entry name" value="PROTEIN_KINASE_ST"/>
    <property type="match status" value="1"/>
</dbReference>
<evidence type="ECO:0000256" key="6">
    <source>
        <dbReference type="ARBA" id="ARBA00022729"/>
    </source>
</evidence>
<dbReference type="Gene3D" id="3.30.200.20">
    <property type="entry name" value="Phosphorylase Kinase, domain 1"/>
    <property type="match status" value="1"/>
</dbReference>
<evidence type="ECO:0000259" key="19">
    <source>
        <dbReference type="PROSITE" id="PS50011"/>
    </source>
</evidence>
<dbReference type="SMART" id="SM00473">
    <property type="entry name" value="PAN_AP"/>
    <property type="match status" value="1"/>
</dbReference>
<comment type="caution">
    <text evidence="22">The sequence shown here is derived from an EMBL/GenBank/DDBJ whole genome shotgun (WGS) entry which is preliminary data.</text>
</comment>
<keyword evidence="6" id="KW-0732">Signal</keyword>
<dbReference type="PIRSF" id="PIRSF000641">
    <property type="entry name" value="SRK"/>
    <property type="match status" value="1"/>
</dbReference>
<dbReference type="InterPro" id="IPR036426">
    <property type="entry name" value="Bulb-type_lectin_dom_sf"/>
</dbReference>
<dbReference type="FunFam" id="1.10.510.10:FF:000060">
    <property type="entry name" value="G-type lectin S-receptor-like serine/threonine-protein kinase"/>
    <property type="match status" value="1"/>
</dbReference>
<dbReference type="InterPro" id="IPR008271">
    <property type="entry name" value="Ser/Thr_kinase_AS"/>
</dbReference>
<dbReference type="Pfam" id="PF11883">
    <property type="entry name" value="DUF3403"/>
    <property type="match status" value="1"/>
</dbReference>
<dbReference type="InterPro" id="IPR003609">
    <property type="entry name" value="Pan_app"/>
</dbReference>
<feature type="binding site" evidence="17">
    <location>
        <position position="572"/>
    </location>
    <ligand>
        <name>ATP</name>
        <dbReference type="ChEBI" id="CHEBI:30616"/>
    </ligand>
</feature>
<evidence type="ECO:0000256" key="9">
    <source>
        <dbReference type="ARBA" id="ARBA00022840"/>
    </source>
</evidence>
<reference evidence="22 23" key="1">
    <citation type="submission" date="2019-05" db="EMBL/GenBank/DDBJ databases">
        <title>Mikania micrantha, genome provides insights into the molecular mechanism of rapid growth.</title>
        <authorList>
            <person name="Liu B."/>
        </authorList>
    </citation>
    <scope>NUCLEOTIDE SEQUENCE [LARGE SCALE GENOMIC DNA]</scope>
    <source>
        <strain evidence="22">NLD-2019</strain>
        <tissue evidence="22">Leaf</tissue>
    </source>
</reference>
<evidence type="ECO:0000256" key="16">
    <source>
        <dbReference type="PIRNR" id="PIRNR000641"/>
    </source>
</evidence>
<dbReference type="EC" id="2.7.11.1" evidence="16"/>
<name>A0A5N6NQT4_9ASTR</name>
<dbReference type="Proteomes" id="UP000326396">
    <property type="component" value="Linkage Group LG17"/>
</dbReference>
<evidence type="ECO:0000256" key="11">
    <source>
        <dbReference type="ARBA" id="ARBA00023136"/>
    </source>
</evidence>
<evidence type="ECO:0000256" key="18">
    <source>
        <dbReference type="SAM" id="Phobius"/>
    </source>
</evidence>
<evidence type="ECO:0000313" key="23">
    <source>
        <dbReference type="Proteomes" id="UP000326396"/>
    </source>
</evidence>
<dbReference type="GO" id="GO:0005524">
    <property type="term" value="F:ATP binding"/>
    <property type="evidence" value="ECO:0007669"/>
    <property type="project" value="UniProtKB-UniRule"/>
</dbReference>
<protein>
    <recommendedName>
        <fullName evidence="16">Receptor-like serine/threonine-protein kinase</fullName>
        <ecNumber evidence="16">2.7.11.1</ecNumber>
    </recommendedName>
</protein>
<keyword evidence="13" id="KW-0325">Glycoprotein</keyword>
<evidence type="ECO:0000256" key="10">
    <source>
        <dbReference type="ARBA" id="ARBA00022989"/>
    </source>
</evidence>
<feature type="domain" description="Apple" evidence="21">
    <location>
        <begin position="380"/>
        <end position="459"/>
    </location>
</feature>
<dbReference type="GO" id="GO:0005886">
    <property type="term" value="C:plasma membrane"/>
    <property type="evidence" value="ECO:0007669"/>
    <property type="project" value="UniProtKB-SubCell"/>
</dbReference>
<proteinExistence type="inferred from homology"/>
<evidence type="ECO:0000313" key="22">
    <source>
        <dbReference type="EMBL" id="KAD5316924.1"/>
    </source>
</evidence>
<dbReference type="GO" id="GO:0004674">
    <property type="term" value="F:protein serine/threonine kinase activity"/>
    <property type="evidence" value="ECO:0007669"/>
    <property type="project" value="UniProtKB-KW"/>
</dbReference>
<keyword evidence="12" id="KW-1015">Disulfide bond</keyword>
<evidence type="ECO:0000256" key="12">
    <source>
        <dbReference type="ARBA" id="ARBA00023157"/>
    </source>
</evidence>
<keyword evidence="9 16" id="KW-0067">ATP-binding</keyword>
<dbReference type="PANTHER" id="PTHR27002">
    <property type="entry name" value="RECEPTOR-LIKE SERINE/THREONINE-PROTEIN KINASE SD1-8"/>
    <property type="match status" value="1"/>
</dbReference>
<dbReference type="Pfam" id="PF08276">
    <property type="entry name" value="PAN_2"/>
    <property type="match status" value="1"/>
</dbReference>
<keyword evidence="3 16" id="KW-0723">Serine/threonine-protein kinase</keyword>
<feature type="transmembrane region" description="Helical" evidence="18">
    <location>
        <begin position="474"/>
        <end position="500"/>
    </location>
</feature>
<dbReference type="CDD" id="cd14066">
    <property type="entry name" value="STKc_IRAK"/>
    <property type="match status" value="1"/>
</dbReference>
<evidence type="ECO:0000256" key="8">
    <source>
        <dbReference type="ARBA" id="ARBA00022777"/>
    </source>
</evidence>
<dbReference type="CDD" id="cd00028">
    <property type="entry name" value="B_lectin"/>
    <property type="match status" value="1"/>
</dbReference>
<dbReference type="PROSITE" id="PS50011">
    <property type="entry name" value="PROTEIN_KINASE_DOM"/>
    <property type="match status" value="1"/>
</dbReference>
<evidence type="ECO:0000256" key="7">
    <source>
        <dbReference type="ARBA" id="ARBA00022741"/>
    </source>
</evidence>
<dbReference type="PROSITE" id="PS00107">
    <property type="entry name" value="PROTEIN_KINASE_ATP"/>
    <property type="match status" value="1"/>
</dbReference>
<comment type="catalytic activity">
    <reaction evidence="15 16">
        <text>L-seryl-[protein] + ATP = O-phospho-L-seryl-[protein] + ADP + H(+)</text>
        <dbReference type="Rhea" id="RHEA:17989"/>
        <dbReference type="Rhea" id="RHEA-COMP:9863"/>
        <dbReference type="Rhea" id="RHEA-COMP:11604"/>
        <dbReference type="ChEBI" id="CHEBI:15378"/>
        <dbReference type="ChEBI" id="CHEBI:29999"/>
        <dbReference type="ChEBI" id="CHEBI:30616"/>
        <dbReference type="ChEBI" id="CHEBI:83421"/>
        <dbReference type="ChEBI" id="CHEBI:456216"/>
        <dbReference type="EC" id="2.7.11.1"/>
    </reaction>
</comment>
<keyword evidence="4 16" id="KW-0808">Transferase</keyword>
<dbReference type="SUPFAM" id="SSF51110">
    <property type="entry name" value="alpha-D-mannose-specific plant lectins"/>
    <property type="match status" value="1"/>
</dbReference>
<accession>A0A5N6NQT4</accession>
<dbReference type="Pfam" id="PF01453">
    <property type="entry name" value="B_lectin"/>
    <property type="match status" value="1"/>
</dbReference>
<dbReference type="InterPro" id="IPR024171">
    <property type="entry name" value="SRK-like_kinase"/>
</dbReference>
<comment type="subcellular location">
    <subcellularLocation>
        <location evidence="1">Cell membrane</location>
        <topology evidence="1">Single-pass type I membrane protein</topology>
    </subcellularLocation>
</comment>
<dbReference type="FunFam" id="3.30.200.20:FF:000195">
    <property type="entry name" value="G-type lectin S-receptor-like serine/threonine-protein kinase"/>
    <property type="match status" value="1"/>
</dbReference>
<dbReference type="SMART" id="SM00220">
    <property type="entry name" value="S_TKc"/>
    <property type="match status" value="1"/>
</dbReference>
<dbReference type="GO" id="GO:0106310">
    <property type="term" value="F:protein serine kinase activity"/>
    <property type="evidence" value="ECO:0007669"/>
    <property type="project" value="RHEA"/>
</dbReference>
<dbReference type="InterPro" id="IPR001480">
    <property type="entry name" value="Bulb-type_lectin_dom"/>
</dbReference>
<feature type="domain" description="Protein kinase" evidence="19">
    <location>
        <begin position="544"/>
        <end position="820"/>
    </location>
</feature>
<dbReference type="InterPro" id="IPR000719">
    <property type="entry name" value="Prot_kinase_dom"/>
</dbReference>
<dbReference type="Pfam" id="PF00069">
    <property type="entry name" value="Pkinase"/>
    <property type="match status" value="1"/>
</dbReference>
<organism evidence="22 23">
    <name type="scientific">Mikania micrantha</name>
    <name type="common">bitter vine</name>
    <dbReference type="NCBI Taxonomy" id="192012"/>
    <lineage>
        <taxon>Eukaryota</taxon>
        <taxon>Viridiplantae</taxon>
        <taxon>Streptophyta</taxon>
        <taxon>Embryophyta</taxon>
        <taxon>Tracheophyta</taxon>
        <taxon>Spermatophyta</taxon>
        <taxon>Magnoliopsida</taxon>
        <taxon>eudicotyledons</taxon>
        <taxon>Gunneridae</taxon>
        <taxon>Pentapetalae</taxon>
        <taxon>asterids</taxon>
        <taxon>campanulids</taxon>
        <taxon>Asterales</taxon>
        <taxon>Asteraceae</taxon>
        <taxon>Asteroideae</taxon>
        <taxon>Heliantheae alliance</taxon>
        <taxon>Eupatorieae</taxon>
        <taxon>Mikania</taxon>
    </lineage>
</organism>
<keyword evidence="23" id="KW-1185">Reference proteome</keyword>
<dbReference type="EMBL" id="SZYD01000009">
    <property type="protein sequence ID" value="KAD5316924.1"/>
    <property type="molecule type" value="Genomic_DNA"/>
</dbReference>
<keyword evidence="2" id="KW-1003">Cell membrane</keyword>
<dbReference type="GO" id="GO:0048544">
    <property type="term" value="P:recognition of pollen"/>
    <property type="evidence" value="ECO:0007669"/>
    <property type="project" value="InterPro"/>
</dbReference>
<keyword evidence="5 18" id="KW-0812">Transmembrane</keyword>
<comment type="similarity">
    <text evidence="16">Belongs to the protein kinase superfamily. Ser/Thr protein kinase family.</text>
</comment>
<dbReference type="AlphaFoldDB" id="A0A5N6NQT4"/>
<keyword evidence="11 18" id="KW-0472">Membrane</keyword>
<comment type="catalytic activity">
    <reaction evidence="14 16">
        <text>L-threonyl-[protein] + ATP = O-phospho-L-threonyl-[protein] + ADP + H(+)</text>
        <dbReference type="Rhea" id="RHEA:46608"/>
        <dbReference type="Rhea" id="RHEA-COMP:11060"/>
        <dbReference type="Rhea" id="RHEA-COMP:11605"/>
        <dbReference type="ChEBI" id="CHEBI:15378"/>
        <dbReference type="ChEBI" id="CHEBI:30013"/>
        <dbReference type="ChEBI" id="CHEBI:30616"/>
        <dbReference type="ChEBI" id="CHEBI:61977"/>
        <dbReference type="ChEBI" id="CHEBI:456216"/>
        <dbReference type="EC" id="2.7.11.1"/>
    </reaction>
</comment>
<keyword evidence="10 18" id="KW-1133">Transmembrane helix</keyword>
<evidence type="ECO:0000256" key="13">
    <source>
        <dbReference type="ARBA" id="ARBA00023180"/>
    </source>
</evidence>
<keyword evidence="8 16" id="KW-0418">Kinase</keyword>
<dbReference type="InterPro" id="IPR021820">
    <property type="entry name" value="S-locus_recpt_kinase_C"/>
</dbReference>
<dbReference type="Gene3D" id="2.90.10.10">
    <property type="entry name" value="Bulb-type lectin domain"/>
    <property type="match status" value="1"/>
</dbReference>
<evidence type="ECO:0000259" key="20">
    <source>
        <dbReference type="PROSITE" id="PS50927"/>
    </source>
</evidence>
<dbReference type="PROSITE" id="PS50948">
    <property type="entry name" value="PAN"/>
    <property type="match status" value="1"/>
</dbReference>
<evidence type="ECO:0000256" key="5">
    <source>
        <dbReference type="ARBA" id="ARBA00022692"/>
    </source>
</evidence>
<dbReference type="InterPro" id="IPR011009">
    <property type="entry name" value="Kinase-like_dom_sf"/>
</dbReference>
<evidence type="ECO:0000256" key="17">
    <source>
        <dbReference type="PROSITE-ProRule" id="PRU10141"/>
    </source>
</evidence>
<evidence type="ECO:0000256" key="15">
    <source>
        <dbReference type="ARBA" id="ARBA00048679"/>
    </source>
</evidence>